<dbReference type="EMBL" id="CAKOAT010102932">
    <property type="protein sequence ID" value="CAH8325744.1"/>
    <property type="molecule type" value="Genomic_DNA"/>
</dbReference>
<sequence length="163" mass="18442">MEKRVLYGLVVILMCLVGNGFCQGEVQGEEVEWERLLMNAQQPILLTLTSSLCGVPCGIVEEQVNQLAKTYDNRIIFYKADILEKPFFSRLYKVVNVPTLIVFKGGKEIKRLDSGFYWGAVHDLLFNFKENIFYYVSSDDDSSDSSDDSPSPTLVKKLVIATK</sequence>
<dbReference type="AlphaFoldDB" id="A0ABC8JF81"/>
<evidence type="ECO:0000313" key="3">
    <source>
        <dbReference type="EMBL" id="CAH8325744.1"/>
    </source>
</evidence>
<keyword evidence="4" id="KW-1185">Reference proteome</keyword>
<dbReference type="InterPro" id="IPR036249">
    <property type="entry name" value="Thioredoxin-like_sf"/>
</dbReference>
<keyword evidence="1" id="KW-0732">Signal</keyword>
<dbReference type="CDD" id="cd02947">
    <property type="entry name" value="TRX_family"/>
    <property type="match status" value="1"/>
</dbReference>
<dbReference type="PANTHER" id="PTHR45663">
    <property type="entry name" value="GEO12009P1"/>
    <property type="match status" value="1"/>
</dbReference>
<dbReference type="InterPro" id="IPR013766">
    <property type="entry name" value="Thioredoxin_domain"/>
</dbReference>
<proteinExistence type="predicted"/>
<evidence type="ECO:0000259" key="2">
    <source>
        <dbReference type="Pfam" id="PF00085"/>
    </source>
</evidence>
<feature type="chain" id="PRO_5044845986" description="Thioredoxin domain-containing protein" evidence="1">
    <location>
        <begin position="25"/>
        <end position="163"/>
    </location>
</feature>
<dbReference type="PANTHER" id="PTHR45663:SF28">
    <property type="entry name" value="THIOREDOXIN DOMAIN-CONTAINING PROTEIN"/>
    <property type="match status" value="1"/>
</dbReference>
<dbReference type="Proteomes" id="UP001642260">
    <property type="component" value="Unassembled WGS sequence"/>
</dbReference>
<dbReference type="SUPFAM" id="SSF52833">
    <property type="entry name" value="Thioredoxin-like"/>
    <property type="match status" value="1"/>
</dbReference>
<accession>A0ABC8JF81</accession>
<gene>
    <name evidence="3" type="ORF">ERUC_LOCUS10471</name>
</gene>
<evidence type="ECO:0000313" key="4">
    <source>
        <dbReference type="Proteomes" id="UP001642260"/>
    </source>
</evidence>
<evidence type="ECO:0000256" key="1">
    <source>
        <dbReference type="SAM" id="SignalP"/>
    </source>
</evidence>
<protein>
    <recommendedName>
        <fullName evidence="2">Thioredoxin domain-containing protein</fullName>
    </recommendedName>
</protein>
<dbReference type="Pfam" id="PF00085">
    <property type="entry name" value="Thioredoxin"/>
    <property type="match status" value="1"/>
</dbReference>
<dbReference type="Gene3D" id="3.40.30.10">
    <property type="entry name" value="Glutaredoxin"/>
    <property type="match status" value="1"/>
</dbReference>
<feature type="signal peptide" evidence="1">
    <location>
        <begin position="1"/>
        <end position="24"/>
    </location>
</feature>
<reference evidence="3 4" key="1">
    <citation type="submission" date="2022-03" db="EMBL/GenBank/DDBJ databases">
        <authorList>
            <person name="Macdonald S."/>
            <person name="Ahmed S."/>
            <person name="Newling K."/>
        </authorList>
    </citation>
    <scope>NUCLEOTIDE SEQUENCE [LARGE SCALE GENOMIC DNA]</scope>
</reference>
<organism evidence="3 4">
    <name type="scientific">Eruca vesicaria subsp. sativa</name>
    <name type="common">Garden rocket</name>
    <name type="synonym">Eruca sativa</name>
    <dbReference type="NCBI Taxonomy" id="29727"/>
    <lineage>
        <taxon>Eukaryota</taxon>
        <taxon>Viridiplantae</taxon>
        <taxon>Streptophyta</taxon>
        <taxon>Embryophyta</taxon>
        <taxon>Tracheophyta</taxon>
        <taxon>Spermatophyta</taxon>
        <taxon>Magnoliopsida</taxon>
        <taxon>eudicotyledons</taxon>
        <taxon>Gunneridae</taxon>
        <taxon>Pentapetalae</taxon>
        <taxon>rosids</taxon>
        <taxon>malvids</taxon>
        <taxon>Brassicales</taxon>
        <taxon>Brassicaceae</taxon>
        <taxon>Brassiceae</taxon>
        <taxon>Eruca</taxon>
    </lineage>
</organism>
<feature type="domain" description="Thioredoxin" evidence="2">
    <location>
        <begin position="30"/>
        <end position="112"/>
    </location>
</feature>
<name>A0ABC8JF81_ERUVS</name>
<comment type="caution">
    <text evidence="3">The sequence shown here is derived from an EMBL/GenBank/DDBJ whole genome shotgun (WGS) entry which is preliminary data.</text>
</comment>